<gene>
    <name evidence="1" type="ORF">ALC60_07151</name>
</gene>
<feature type="non-terminal residue" evidence="1">
    <location>
        <position position="1"/>
    </location>
</feature>
<protein>
    <recommendedName>
        <fullName evidence="3">Nuclease HARBI1</fullName>
    </recommendedName>
</protein>
<proteinExistence type="predicted"/>
<dbReference type="STRING" id="64791.A0A151X0M8"/>
<dbReference type="Proteomes" id="UP000075809">
    <property type="component" value="Unassembled WGS sequence"/>
</dbReference>
<organism evidence="1 2">
    <name type="scientific">Mycetomoellerius zeteki</name>
    <dbReference type="NCBI Taxonomy" id="64791"/>
    <lineage>
        <taxon>Eukaryota</taxon>
        <taxon>Metazoa</taxon>
        <taxon>Ecdysozoa</taxon>
        <taxon>Arthropoda</taxon>
        <taxon>Hexapoda</taxon>
        <taxon>Insecta</taxon>
        <taxon>Pterygota</taxon>
        <taxon>Neoptera</taxon>
        <taxon>Endopterygota</taxon>
        <taxon>Hymenoptera</taxon>
        <taxon>Apocrita</taxon>
        <taxon>Aculeata</taxon>
        <taxon>Formicoidea</taxon>
        <taxon>Formicidae</taxon>
        <taxon>Myrmicinae</taxon>
        <taxon>Mycetomoellerius</taxon>
    </lineage>
</organism>
<evidence type="ECO:0000313" key="1">
    <source>
        <dbReference type="EMBL" id="KYQ53938.1"/>
    </source>
</evidence>
<keyword evidence="2" id="KW-1185">Reference proteome</keyword>
<evidence type="ECO:0008006" key="3">
    <source>
        <dbReference type="Google" id="ProtNLM"/>
    </source>
</evidence>
<reference evidence="1 2" key="1">
    <citation type="submission" date="2015-09" db="EMBL/GenBank/DDBJ databases">
        <title>Trachymyrmex zeteki WGS genome.</title>
        <authorList>
            <person name="Nygaard S."/>
            <person name="Hu H."/>
            <person name="Boomsma J."/>
            <person name="Zhang G."/>
        </authorList>
    </citation>
    <scope>NUCLEOTIDE SEQUENCE [LARGE SCALE GENOMIC DNA]</scope>
    <source>
        <strain evidence="1">Tzet28-1</strain>
        <tissue evidence="1">Whole body</tissue>
    </source>
</reference>
<name>A0A151X0M8_9HYME</name>
<accession>A0A151X0M8</accession>
<sequence>ADKTGRGRKKKTNPIVDRRIIRESTKFYNLRNQFNVENAKIKSSMKSGIGTNDCLFRVTRAINKVMIKNNIFMFSEDEAEFISLQFKKKSISQLIGCIDGTHIPITAPREDYRFRNVVIKHPGSVHDAAVLKDSSLYKNAQTIIPQISKNIDGMDVDYTVAPQIILACFTLHNFVESHKEQFFIEWLQEVLDSDQLFP</sequence>
<dbReference type="EMBL" id="KQ982605">
    <property type="protein sequence ID" value="KYQ53938.1"/>
    <property type="molecule type" value="Genomic_DNA"/>
</dbReference>
<dbReference type="AlphaFoldDB" id="A0A151X0M8"/>
<evidence type="ECO:0000313" key="2">
    <source>
        <dbReference type="Proteomes" id="UP000075809"/>
    </source>
</evidence>